<proteinExistence type="predicted"/>
<protein>
    <submittedName>
        <fullName evidence="1">Uncharacterized protein</fullName>
    </submittedName>
</protein>
<sequence>MGPMRSNMMRQREPIHVAGHLDVGKHQYDIVCMNIEERYRFVARARFMTSKAGLPEDMASVHQDQGIVVNDKSIGFG</sequence>
<reference evidence="2" key="1">
    <citation type="journal article" date="2019" name="Int. J. Syst. Evol. Microbiol.">
        <title>The Global Catalogue of Microorganisms (GCM) 10K type strain sequencing project: providing services to taxonomists for standard genome sequencing and annotation.</title>
        <authorList>
            <consortium name="The Broad Institute Genomics Platform"/>
            <consortium name="The Broad Institute Genome Sequencing Center for Infectious Disease"/>
            <person name="Wu L."/>
            <person name="Ma J."/>
        </authorList>
    </citation>
    <scope>NUCLEOTIDE SEQUENCE [LARGE SCALE GENOMIC DNA]</scope>
    <source>
        <strain evidence="2">CGMCC 1.8957</strain>
    </source>
</reference>
<keyword evidence="2" id="KW-1185">Reference proteome</keyword>
<evidence type="ECO:0000313" key="2">
    <source>
        <dbReference type="Proteomes" id="UP000652430"/>
    </source>
</evidence>
<comment type="caution">
    <text evidence="1">The sequence shown here is derived from an EMBL/GenBank/DDBJ whole genome shotgun (WGS) entry which is preliminary data.</text>
</comment>
<dbReference type="Proteomes" id="UP000652430">
    <property type="component" value="Unassembled WGS sequence"/>
</dbReference>
<dbReference type="EMBL" id="BNAQ01000009">
    <property type="protein sequence ID" value="GHH25418.1"/>
    <property type="molecule type" value="Genomic_DNA"/>
</dbReference>
<name>A0ABQ3LWI8_9SPHN</name>
<evidence type="ECO:0000313" key="1">
    <source>
        <dbReference type="EMBL" id="GHH25418.1"/>
    </source>
</evidence>
<gene>
    <name evidence="1" type="ORF">GCM10008023_38800</name>
</gene>
<accession>A0ABQ3LWI8</accession>
<organism evidence="1 2">
    <name type="scientific">Sphingomonas glacialis</name>
    <dbReference type="NCBI Taxonomy" id="658225"/>
    <lineage>
        <taxon>Bacteria</taxon>
        <taxon>Pseudomonadati</taxon>
        <taxon>Pseudomonadota</taxon>
        <taxon>Alphaproteobacteria</taxon>
        <taxon>Sphingomonadales</taxon>
        <taxon>Sphingomonadaceae</taxon>
        <taxon>Sphingomonas</taxon>
    </lineage>
</organism>